<gene>
    <name evidence="4" type="ORF">MAR_032799</name>
</gene>
<dbReference type="InterPro" id="IPR015894">
    <property type="entry name" value="Guanylate-bd_N"/>
</dbReference>
<dbReference type="Pfam" id="PF02263">
    <property type="entry name" value="GBP"/>
    <property type="match status" value="2"/>
</dbReference>
<feature type="region of interest" description="Disordered" evidence="1">
    <location>
        <begin position="436"/>
        <end position="455"/>
    </location>
</feature>
<reference evidence="4" key="1">
    <citation type="submission" date="2022-11" db="EMBL/GenBank/DDBJ databases">
        <title>Centuries of genome instability and evolution in soft-shell clam transmissible cancer (bioRxiv).</title>
        <authorList>
            <person name="Hart S.F.M."/>
            <person name="Yonemitsu M.A."/>
            <person name="Giersch R.M."/>
            <person name="Beal B.F."/>
            <person name="Arriagada G."/>
            <person name="Davis B.W."/>
            <person name="Ostrander E.A."/>
            <person name="Goff S.P."/>
            <person name="Metzger M.J."/>
        </authorList>
    </citation>
    <scope>NUCLEOTIDE SEQUENCE</scope>
    <source>
        <strain evidence="4">MELC-2E11</strain>
        <tissue evidence="4">Siphon/mantle</tissue>
    </source>
</reference>
<evidence type="ECO:0000259" key="2">
    <source>
        <dbReference type="Pfam" id="PF02263"/>
    </source>
</evidence>
<sequence>MEQDVLEQLHKIDLPCVIVAIAGLYRTGKSYLMNCLAAADKDRCDENNRMLQCVLPRFVLVLRDFSLKMMIGYKRITPDEYLETSLENDDELGHDFNEPRKAIRKFFTSDKRKCFALPVPGDGYVLEKLEQLTFKDLSKRFQEATSEFLEFIFSEEPKQLLINKPFTGSMLAVLTEQYVEQLRNNAVPDVVYAFETVATMENANFQKKALEQLHKNLVDQTMPVPYRQLNDHFQRVQWTALEYIRNNVVKDTKYSVEQDFQSDMEVSWVQRKSANEQNIIELCENSLEELLSTSKLINGIQAKSYAVFRGHKQFKLDLERVEKQYHSTLKDKGYEDREIAGTWSTFIQTLAVVEMEIIQLDTSLSVAKKNNLNSDYLALIGVQLNRTLAKVETAQLLRAFCLELGVKEENLLEMQRMKHDMEKQNKHLLEEQRETYDAQQKKIENERDNKDRENQKKITELIQRITDLETDKNERQFFQKKVIQMEEEDKNRRKEERQWQIDEQRRRDEIDQKREEHWRQSKKDEKERHETTTKQLLDLMEMIQKKNEEKEGEREKLQTMIHDMEKQNKQVFEKQRKTYKAQQENIEKQRDKQDRENQENMTKRIQKIADLETEKNEHQFLQKRIIQMEEEEKSRRKEERQWRIDE</sequence>
<evidence type="ECO:0000313" key="4">
    <source>
        <dbReference type="EMBL" id="WAR30257.1"/>
    </source>
</evidence>
<feature type="domain" description="Guanylate-binding protein N-terminal" evidence="2">
    <location>
        <begin position="40"/>
        <end position="156"/>
    </location>
</feature>
<dbReference type="Gene3D" id="1.20.1000.10">
    <property type="entry name" value="Guanylate-binding protein, C-terminal domain"/>
    <property type="match status" value="1"/>
</dbReference>
<feature type="compositionally biased region" description="Basic and acidic residues" evidence="1">
    <location>
        <begin position="585"/>
        <end position="602"/>
    </location>
</feature>
<feature type="region of interest" description="Disordered" evidence="1">
    <location>
        <begin position="573"/>
        <end position="602"/>
    </location>
</feature>
<dbReference type="Proteomes" id="UP001164746">
    <property type="component" value="Chromosome 17"/>
</dbReference>
<organism evidence="4 5">
    <name type="scientific">Mya arenaria</name>
    <name type="common">Soft-shell clam</name>
    <dbReference type="NCBI Taxonomy" id="6604"/>
    <lineage>
        <taxon>Eukaryota</taxon>
        <taxon>Metazoa</taxon>
        <taxon>Spiralia</taxon>
        <taxon>Lophotrochozoa</taxon>
        <taxon>Mollusca</taxon>
        <taxon>Bivalvia</taxon>
        <taxon>Autobranchia</taxon>
        <taxon>Heteroconchia</taxon>
        <taxon>Euheterodonta</taxon>
        <taxon>Imparidentia</taxon>
        <taxon>Neoheterodontei</taxon>
        <taxon>Myida</taxon>
        <taxon>Myoidea</taxon>
        <taxon>Myidae</taxon>
        <taxon>Mya</taxon>
    </lineage>
</organism>
<feature type="domain" description="Guanylate-binding protein N-terminal" evidence="2">
    <location>
        <begin position="2"/>
        <end position="38"/>
    </location>
</feature>
<dbReference type="PANTHER" id="PTHR10751">
    <property type="entry name" value="GUANYLATE BINDING PROTEIN"/>
    <property type="match status" value="1"/>
</dbReference>
<proteinExistence type="predicted"/>
<dbReference type="InterPro" id="IPR003191">
    <property type="entry name" value="Guanylate-bd/ATL_C"/>
</dbReference>
<feature type="region of interest" description="Disordered" evidence="1">
    <location>
        <begin position="486"/>
        <end position="532"/>
    </location>
</feature>
<accession>A0ABY7G8L1</accession>
<evidence type="ECO:0000259" key="3">
    <source>
        <dbReference type="Pfam" id="PF02841"/>
    </source>
</evidence>
<dbReference type="InterPro" id="IPR027417">
    <property type="entry name" value="P-loop_NTPase"/>
</dbReference>
<protein>
    <submittedName>
        <fullName evidence="4">GBP6-like protein</fullName>
    </submittedName>
</protein>
<name>A0ABY7G8L1_MYAAR</name>
<evidence type="ECO:0000256" key="1">
    <source>
        <dbReference type="SAM" id="MobiDB-lite"/>
    </source>
</evidence>
<feature type="domain" description="Guanylate-binding protein/Atlastin C-terminal" evidence="3">
    <location>
        <begin position="166"/>
        <end position="371"/>
    </location>
</feature>
<feature type="compositionally biased region" description="Basic and acidic residues" evidence="1">
    <location>
        <begin position="489"/>
        <end position="532"/>
    </location>
</feature>
<dbReference type="SUPFAM" id="SSF52540">
    <property type="entry name" value="P-loop containing nucleoside triphosphate hydrolases"/>
    <property type="match status" value="2"/>
</dbReference>
<dbReference type="Gene3D" id="3.40.50.300">
    <property type="entry name" value="P-loop containing nucleotide triphosphate hydrolases"/>
    <property type="match status" value="1"/>
</dbReference>
<dbReference type="Pfam" id="PF02841">
    <property type="entry name" value="GBP_C"/>
    <property type="match status" value="1"/>
</dbReference>
<keyword evidence="5" id="KW-1185">Reference proteome</keyword>
<evidence type="ECO:0000313" key="5">
    <source>
        <dbReference type="Proteomes" id="UP001164746"/>
    </source>
</evidence>
<dbReference type="EMBL" id="CP111028">
    <property type="protein sequence ID" value="WAR30257.1"/>
    <property type="molecule type" value="Genomic_DNA"/>
</dbReference>